<dbReference type="PANTHER" id="PTHR21539">
    <property type="entry name" value="SAGA-ASSOCIATED FACTOR 29"/>
    <property type="match status" value="1"/>
</dbReference>
<dbReference type="Pfam" id="PF07039">
    <property type="entry name" value="SGF29_Tudor"/>
    <property type="match status" value="1"/>
</dbReference>
<dbReference type="EMBL" id="JBCAWK010000005">
    <property type="protein sequence ID" value="KAK8858841.1"/>
    <property type="molecule type" value="Genomic_DNA"/>
</dbReference>
<feature type="compositionally biased region" description="Low complexity" evidence="1">
    <location>
        <begin position="259"/>
        <end position="268"/>
    </location>
</feature>
<dbReference type="AlphaFoldDB" id="A0AAW0YT82"/>
<dbReference type="KEGG" id="kne:92180329"/>
<keyword evidence="4" id="KW-1185">Reference proteome</keyword>
<sequence>MNQLWHSIVDTIRQLPSEEGRLTPAQKPTMDEAIDKLSSLISLRRNGDRGSVRLSEPPSHPTTTAPSVVISAPSQHQQQQRSNTPIGTGTGGGGGVGGGGVSTPGSASGGSKRKRKTSFSISPAPPSNISVQTTNNIELGQPLSTSSINGTARSSTPMSREATGKHRRELYSDQLPLQPGRKVAFKLPANKSKAEGGGDGLTTGGSGGVGGASGGDDWILATVKRCLGDRMRYEVQDVDDGNAYNTTLRSIIPLPDPTSPTHLSSHPSNLEDFPRDSQVLALYPDTTSFYRATVISAPIPGTGNGLGVKGGNGRAEPGAKKGVYRLVFVDDDENVSEVQKDDVVAFPS</sequence>
<dbReference type="Proteomes" id="UP001388673">
    <property type="component" value="Unassembled WGS sequence"/>
</dbReference>
<evidence type="ECO:0000259" key="2">
    <source>
        <dbReference type="PROSITE" id="PS51518"/>
    </source>
</evidence>
<feature type="domain" description="SGF29 C-terminal" evidence="2">
    <location>
        <begin position="173"/>
        <end position="348"/>
    </location>
</feature>
<evidence type="ECO:0000313" key="4">
    <source>
        <dbReference type="Proteomes" id="UP001388673"/>
    </source>
</evidence>
<protein>
    <recommendedName>
        <fullName evidence="2">SGF29 C-terminal domain-containing protein</fullName>
    </recommendedName>
</protein>
<dbReference type="InterPro" id="IPR037802">
    <property type="entry name" value="SGF29"/>
</dbReference>
<feature type="region of interest" description="Disordered" evidence="1">
    <location>
        <begin position="252"/>
        <end position="271"/>
    </location>
</feature>
<feature type="region of interest" description="Disordered" evidence="1">
    <location>
        <begin position="190"/>
        <end position="209"/>
    </location>
</feature>
<dbReference type="InterPro" id="IPR010750">
    <property type="entry name" value="SGF29_tudor-like_dom"/>
</dbReference>
<dbReference type="GO" id="GO:0000124">
    <property type="term" value="C:SAGA complex"/>
    <property type="evidence" value="ECO:0007669"/>
    <property type="project" value="InterPro"/>
</dbReference>
<dbReference type="Gene3D" id="2.30.30.140">
    <property type="match status" value="2"/>
</dbReference>
<comment type="caution">
    <text evidence="3">The sequence shown here is derived from an EMBL/GenBank/DDBJ whole genome shotgun (WGS) entry which is preliminary data.</text>
</comment>
<gene>
    <name evidence="3" type="ORF">IAR55_003071</name>
</gene>
<dbReference type="GeneID" id="92180329"/>
<feature type="compositionally biased region" description="Gly residues" evidence="1">
    <location>
        <begin position="88"/>
        <end position="102"/>
    </location>
</feature>
<name>A0AAW0YT82_9TREE</name>
<dbReference type="RefSeq" id="XP_066803682.1">
    <property type="nucleotide sequence ID" value="XM_066946181.1"/>
</dbReference>
<dbReference type="InterPro" id="IPR047288">
    <property type="entry name" value="Tudor_SGF29_rpt1"/>
</dbReference>
<reference evidence="3 4" key="1">
    <citation type="journal article" date="2024" name="bioRxiv">
        <title>Comparative genomics of Cryptococcus and Kwoniella reveals pathogenesis evolution and contrasting karyotype dynamics via intercentromeric recombination or chromosome fusion.</title>
        <authorList>
            <person name="Coelho M.A."/>
            <person name="David-Palma M."/>
            <person name="Shea T."/>
            <person name="Bowers K."/>
            <person name="McGinley-Smith S."/>
            <person name="Mohammad A.W."/>
            <person name="Gnirke A."/>
            <person name="Yurkov A.M."/>
            <person name="Nowrousian M."/>
            <person name="Sun S."/>
            <person name="Cuomo C.A."/>
            <person name="Heitman J."/>
        </authorList>
    </citation>
    <scope>NUCLEOTIDE SEQUENCE [LARGE SCALE GENOMIC DNA]</scope>
    <source>
        <strain evidence="3 4">CBS 13917</strain>
    </source>
</reference>
<feature type="compositionally biased region" description="Gly residues" evidence="1">
    <location>
        <begin position="195"/>
        <end position="209"/>
    </location>
</feature>
<dbReference type="CDD" id="cd20393">
    <property type="entry name" value="Tudor_SGF29_rpt1"/>
    <property type="match status" value="1"/>
</dbReference>
<feature type="compositionally biased region" description="Polar residues" evidence="1">
    <location>
        <begin position="61"/>
        <end position="86"/>
    </location>
</feature>
<feature type="region of interest" description="Disordered" evidence="1">
    <location>
        <begin position="44"/>
        <end position="165"/>
    </location>
</feature>
<proteinExistence type="predicted"/>
<evidence type="ECO:0000256" key="1">
    <source>
        <dbReference type="SAM" id="MobiDB-lite"/>
    </source>
</evidence>
<accession>A0AAW0YT82</accession>
<feature type="compositionally biased region" description="Polar residues" evidence="1">
    <location>
        <begin position="127"/>
        <end position="158"/>
    </location>
</feature>
<organism evidence="3 4">
    <name type="scientific">Kwoniella newhampshirensis</name>
    <dbReference type="NCBI Taxonomy" id="1651941"/>
    <lineage>
        <taxon>Eukaryota</taxon>
        <taxon>Fungi</taxon>
        <taxon>Dikarya</taxon>
        <taxon>Basidiomycota</taxon>
        <taxon>Agaricomycotina</taxon>
        <taxon>Tremellomycetes</taxon>
        <taxon>Tremellales</taxon>
        <taxon>Cryptococcaceae</taxon>
        <taxon>Kwoniella</taxon>
    </lineage>
</organism>
<dbReference type="PANTHER" id="PTHR21539:SF0">
    <property type="entry name" value="SAGA-ASSOCIATED FACTOR 29"/>
    <property type="match status" value="1"/>
</dbReference>
<dbReference type="PROSITE" id="PS51518">
    <property type="entry name" value="SGF29_C"/>
    <property type="match status" value="1"/>
</dbReference>
<evidence type="ECO:0000313" key="3">
    <source>
        <dbReference type="EMBL" id="KAK8858841.1"/>
    </source>
</evidence>